<keyword evidence="3" id="KW-0456">Lyase</keyword>
<evidence type="ECO:0000256" key="1">
    <source>
        <dbReference type="ARBA" id="ARBA00005254"/>
    </source>
</evidence>
<dbReference type="HOGENOM" id="CLU_009834_7_0_11"/>
<sequence length="273" mass="28088">MAVPAAAVAAAAAGLRVRVAGPLVTIGMTDLGDTGGAGSFPALASALVGELRRLTGEVRVLVVRIGHCPPPAADLTDPAPRVGEGGPASAEGRLSPAAGYRAWRDAMGRVSDRSDLISVAVVDTTVGDLGLAVTVACDLRVLAADARFRLTWARDGFLPAAGAMGRLVELLGYANALDLCLTGRELAADEAARIGLAQRVLPRELLDEQVGVLVAALLAVPRDIAAEVKALMRGARRSRPATRSGRLNERAEDEAWERVVIARSAAGDDPAAG</sequence>
<dbReference type="STRING" id="106370.Francci3_1675"/>
<dbReference type="Pfam" id="PF00378">
    <property type="entry name" value="ECH_1"/>
    <property type="match status" value="1"/>
</dbReference>
<dbReference type="CDD" id="cd06558">
    <property type="entry name" value="crotonase-like"/>
    <property type="match status" value="1"/>
</dbReference>
<dbReference type="RefSeq" id="WP_011436113.1">
    <property type="nucleotide sequence ID" value="NC_007777.1"/>
</dbReference>
<dbReference type="KEGG" id="fra:Francci3_1675"/>
<dbReference type="SUPFAM" id="SSF52096">
    <property type="entry name" value="ClpP/crotonase"/>
    <property type="match status" value="1"/>
</dbReference>
<accession>Q2JCE1</accession>
<dbReference type="GO" id="GO:0004300">
    <property type="term" value="F:enoyl-CoA hydratase activity"/>
    <property type="evidence" value="ECO:0007669"/>
    <property type="project" value="UniProtKB-EC"/>
</dbReference>
<proteinExistence type="inferred from homology"/>
<evidence type="ECO:0000256" key="2">
    <source>
        <dbReference type="SAM" id="MobiDB-lite"/>
    </source>
</evidence>
<dbReference type="PANTHER" id="PTHR43802">
    <property type="entry name" value="ENOYL-COA HYDRATASE"/>
    <property type="match status" value="1"/>
</dbReference>
<accession>A0A1X1PWP7</accession>
<reference evidence="3 4" key="1">
    <citation type="journal article" date="2007" name="Genome Res.">
        <title>Genome characteristics of facultatively symbiotic Frankia sp. strains reflect host range and host plant biogeography.</title>
        <authorList>
            <person name="Normand P."/>
            <person name="Lapierre P."/>
            <person name="Tisa L.S."/>
            <person name="Gogarten J.P."/>
            <person name="Alloisio N."/>
            <person name="Bagnarol E."/>
            <person name="Bassi C.A."/>
            <person name="Berry A.M."/>
            <person name="Bickhart D.M."/>
            <person name="Choisne N."/>
            <person name="Couloux A."/>
            <person name="Cournoyer B."/>
            <person name="Cruveiller S."/>
            <person name="Daubin V."/>
            <person name="Demange N."/>
            <person name="Francino M.P."/>
            <person name="Goltsman E."/>
            <person name="Huang Y."/>
            <person name="Kopp O.R."/>
            <person name="Labarre L."/>
            <person name="Lapidus A."/>
            <person name="Lavire C."/>
            <person name="Marechal J."/>
            <person name="Martinez M."/>
            <person name="Mastronunzio J.E."/>
            <person name="Mullin B.C."/>
            <person name="Niemann J."/>
            <person name="Pujic P."/>
            <person name="Rawnsley T."/>
            <person name="Rouy Z."/>
            <person name="Schenowitz C."/>
            <person name="Sellstedt A."/>
            <person name="Tavares F."/>
            <person name="Tomkins J.P."/>
            <person name="Vallenet D."/>
            <person name="Valverde C."/>
            <person name="Wall L.G."/>
            <person name="Wang Y."/>
            <person name="Medigue C."/>
            <person name="Benson D.R."/>
        </authorList>
    </citation>
    <scope>NUCLEOTIDE SEQUENCE [LARGE SCALE GENOMIC DNA]</scope>
    <source>
        <strain evidence="4">DSM 45818 / CECT 9043 / CcI3</strain>
    </source>
</reference>
<dbReference type="EC" id="4.2.1.17" evidence="3"/>
<evidence type="ECO:0000313" key="3">
    <source>
        <dbReference type="EMBL" id="ABD11051.1"/>
    </source>
</evidence>
<dbReference type="Proteomes" id="UP000001937">
    <property type="component" value="Chromosome"/>
</dbReference>
<dbReference type="AlphaFoldDB" id="Q2JCE1"/>
<dbReference type="OrthoDB" id="341912at2"/>
<feature type="region of interest" description="Disordered" evidence="2">
    <location>
        <begin position="74"/>
        <end position="93"/>
    </location>
</feature>
<evidence type="ECO:0000313" key="4">
    <source>
        <dbReference type="Proteomes" id="UP000001937"/>
    </source>
</evidence>
<dbReference type="InterPro" id="IPR001753">
    <property type="entry name" value="Enoyl-CoA_hydra/iso"/>
</dbReference>
<comment type="similarity">
    <text evidence="1">Belongs to the enoyl-CoA hydratase/isomerase family.</text>
</comment>
<dbReference type="Gene3D" id="3.90.226.10">
    <property type="entry name" value="2-enoyl-CoA Hydratase, Chain A, domain 1"/>
    <property type="match status" value="1"/>
</dbReference>
<protein>
    <submittedName>
        <fullName evidence="3">Enoyl-CoA hydratase</fullName>
        <ecNumber evidence="3">4.2.1.17</ecNumber>
    </submittedName>
</protein>
<gene>
    <name evidence="3" type="ordered locus">Francci3_1675</name>
</gene>
<organism evidence="3 4">
    <name type="scientific">Frankia casuarinae (strain DSM 45818 / CECT 9043 / HFP020203 / CcI3)</name>
    <dbReference type="NCBI Taxonomy" id="106370"/>
    <lineage>
        <taxon>Bacteria</taxon>
        <taxon>Bacillati</taxon>
        <taxon>Actinomycetota</taxon>
        <taxon>Actinomycetes</taxon>
        <taxon>Frankiales</taxon>
        <taxon>Frankiaceae</taxon>
        <taxon>Frankia</taxon>
    </lineage>
</organism>
<dbReference type="EMBL" id="CP000249">
    <property type="protein sequence ID" value="ABD11051.1"/>
    <property type="molecule type" value="Genomic_DNA"/>
</dbReference>
<dbReference type="PANTHER" id="PTHR43802:SF1">
    <property type="entry name" value="IP11341P-RELATED"/>
    <property type="match status" value="1"/>
</dbReference>
<dbReference type="InterPro" id="IPR029045">
    <property type="entry name" value="ClpP/crotonase-like_dom_sf"/>
</dbReference>
<name>Q2JCE1_FRACC</name>
<dbReference type="eggNOG" id="COG1024">
    <property type="taxonomic scope" value="Bacteria"/>
</dbReference>
<keyword evidence="4" id="KW-1185">Reference proteome</keyword>